<keyword evidence="3" id="KW-1185">Reference proteome</keyword>
<name>A0ABY4U7Q2_9SPHN</name>
<evidence type="ECO:0000313" key="3">
    <source>
        <dbReference type="Proteomes" id="UP001056619"/>
    </source>
</evidence>
<proteinExistence type="predicted"/>
<dbReference type="InterPro" id="IPR000182">
    <property type="entry name" value="GNAT_dom"/>
</dbReference>
<reference evidence="2 3" key="1">
    <citation type="submission" date="2022-06" db="EMBL/GenBank/DDBJ databases">
        <authorList>
            <person name="Liu G."/>
        </authorList>
    </citation>
    <scope>NUCLEOTIDE SEQUENCE [LARGE SCALE GENOMIC DNA]</scope>
    <source>
        <strain evidence="2 3">E4</strain>
    </source>
</reference>
<dbReference type="InterPro" id="IPR016181">
    <property type="entry name" value="Acyl_CoA_acyltransferase"/>
</dbReference>
<dbReference type="PROSITE" id="PS51186">
    <property type="entry name" value="GNAT"/>
    <property type="match status" value="1"/>
</dbReference>
<dbReference type="Gene3D" id="3.40.630.30">
    <property type="match status" value="1"/>
</dbReference>
<dbReference type="Pfam" id="PF00583">
    <property type="entry name" value="Acetyltransf_1"/>
    <property type="match status" value="1"/>
</dbReference>
<evidence type="ECO:0000313" key="2">
    <source>
        <dbReference type="EMBL" id="USA62127.1"/>
    </source>
</evidence>
<dbReference type="RefSeq" id="WP_301642587.1">
    <property type="nucleotide sequence ID" value="NZ_CP098494.1"/>
</dbReference>
<gene>
    <name evidence="2" type="ORF">NCF85_03870</name>
</gene>
<protein>
    <submittedName>
        <fullName evidence="2">GNAT family N-acetyltransferase</fullName>
    </submittedName>
</protein>
<feature type="domain" description="N-acetyltransferase" evidence="1">
    <location>
        <begin position="32"/>
        <end position="195"/>
    </location>
</feature>
<evidence type="ECO:0000259" key="1">
    <source>
        <dbReference type="PROSITE" id="PS51186"/>
    </source>
</evidence>
<dbReference type="Proteomes" id="UP001056619">
    <property type="component" value="Chromosome"/>
</dbReference>
<sequence>MVGTGDDYTGIPISKGCGDAAIETSLVDGRPVCIRIVTPADEIRLREGIARMSPRSRYLRFFTGGASPPDWIIERLLGADGVRHLAWGALDLTDPSQPVMGVVRAIRAGSADPIAEFSIAVVDAYHGLGVGRLLAATLLLNAFAGGLTAFSANVLSENEAARSFIRRLGAHHVSQDGPEAEYRLDVASALEQMREERDPPGLADVFAYFDGKR</sequence>
<accession>A0ABY4U7Q2</accession>
<organism evidence="2 3">
    <name type="scientific">Qipengyuania citrea</name>
    <dbReference type="NCBI Taxonomy" id="225971"/>
    <lineage>
        <taxon>Bacteria</taxon>
        <taxon>Pseudomonadati</taxon>
        <taxon>Pseudomonadota</taxon>
        <taxon>Alphaproteobacteria</taxon>
        <taxon>Sphingomonadales</taxon>
        <taxon>Erythrobacteraceae</taxon>
        <taxon>Qipengyuania</taxon>
    </lineage>
</organism>
<dbReference type="EMBL" id="CP098494">
    <property type="protein sequence ID" value="USA62127.1"/>
    <property type="molecule type" value="Genomic_DNA"/>
</dbReference>
<dbReference type="SUPFAM" id="SSF55729">
    <property type="entry name" value="Acyl-CoA N-acyltransferases (Nat)"/>
    <property type="match status" value="1"/>
</dbReference>